<evidence type="ECO:0000256" key="3">
    <source>
        <dbReference type="ARBA" id="ARBA00022840"/>
    </source>
</evidence>
<dbReference type="InterPro" id="IPR017911">
    <property type="entry name" value="MacB-like_ATP-bd"/>
</dbReference>
<dbReference type="PANTHER" id="PTHR24220:SF692">
    <property type="entry name" value="ABC TRANSPORTER DOMAIN-CONTAINING PROTEIN"/>
    <property type="match status" value="1"/>
</dbReference>
<keyword evidence="1" id="KW-0813">Transport</keyword>
<dbReference type="Gene3D" id="3.40.50.300">
    <property type="entry name" value="P-loop containing nucleotide triphosphate hydrolases"/>
    <property type="match status" value="1"/>
</dbReference>
<dbReference type="GO" id="GO:0022857">
    <property type="term" value="F:transmembrane transporter activity"/>
    <property type="evidence" value="ECO:0007669"/>
    <property type="project" value="TreeGrafter"/>
</dbReference>
<evidence type="ECO:0000313" key="6">
    <source>
        <dbReference type="Proteomes" id="UP000230729"/>
    </source>
</evidence>
<organism evidence="5 6">
    <name type="scientific">Candidatus Falkowbacteria bacterium CG23_combo_of_CG06-09_8_20_14_all_49_15</name>
    <dbReference type="NCBI Taxonomy" id="1974572"/>
    <lineage>
        <taxon>Bacteria</taxon>
        <taxon>Candidatus Falkowiibacteriota</taxon>
    </lineage>
</organism>
<keyword evidence="3" id="KW-0067">ATP-binding</keyword>
<dbReference type="PROSITE" id="PS00211">
    <property type="entry name" value="ABC_TRANSPORTER_1"/>
    <property type="match status" value="1"/>
</dbReference>
<protein>
    <recommendedName>
        <fullName evidence="4">ABC transporter domain-containing protein</fullName>
    </recommendedName>
</protein>
<evidence type="ECO:0000313" key="5">
    <source>
        <dbReference type="EMBL" id="PIP34018.1"/>
    </source>
</evidence>
<sequence length="441" mass="49794">MPQPIVQLKNLDITYNIGKENEYKATFNVSMEIYPEEYVAFFGPSGCGKSTLFYSILGILAPSAGQLLVKGENPYSFSPEKMVKFQTSTIGIIYQAFYLINSISVLDNIALPLIFHSAAPGWRKKHALSLLRRFGIEQHAEKYPDNLSGGQSQRVSVARALVNNPDILLADEPTGNLDSISTKQVMDALEEINQKDKKTVIMITHNAAQLKYCHRVFYMKDGRVERVVSNPEKKQIAKIDRQKMIVSEIDTLSKLYPYSTPIELKVKSLVNYLTQEMPIEQVQKLERSVQLVLERKINKQQFFASLQAEQKNGGVGLSPSAARTAVRETEKIMLQSEEVQRYRRRLEQNNFFEREGDLVRKISGFLAVEAGGNLNPTQSKRLKELVHQRVSGLIRQEEFAALAALPLPNGGIGLEQKTAQRLTYYFEKIICQGIETKGHGH</sequence>
<keyword evidence="2" id="KW-0547">Nucleotide-binding</keyword>
<feature type="domain" description="ABC transporter" evidence="4">
    <location>
        <begin position="8"/>
        <end position="246"/>
    </location>
</feature>
<dbReference type="InterPro" id="IPR003439">
    <property type="entry name" value="ABC_transporter-like_ATP-bd"/>
</dbReference>
<gene>
    <name evidence="5" type="ORF">COX22_01165</name>
</gene>
<dbReference type="Proteomes" id="UP000230729">
    <property type="component" value="Unassembled WGS sequence"/>
</dbReference>
<dbReference type="GO" id="GO:0005886">
    <property type="term" value="C:plasma membrane"/>
    <property type="evidence" value="ECO:0007669"/>
    <property type="project" value="TreeGrafter"/>
</dbReference>
<dbReference type="PROSITE" id="PS50893">
    <property type="entry name" value="ABC_TRANSPORTER_2"/>
    <property type="match status" value="1"/>
</dbReference>
<dbReference type="InterPro" id="IPR015854">
    <property type="entry name" value="ABC_transpr_LolD-like"/>
</dbReference>
<comment type="caution">
    <text evidence="5">The sequence shown here is derived from an EMBL/GenBank/DDBJ whole genome shotgun (WGS) entry which is preliminary data.</text>
</comment>
<evidence type="ECO:0000256" key="2">
    <source>
        <dbReference type="ARBA" id="ARBA00022741"/>
    </source>
</evidence>
<reference evidence="5 6" key="1">
    <citation type="submission" date="2017-09" db="EMBL/GenBank/DDBJ databases">
        <title>Depth-based differentiation of microbial function through sediment-hosted aquifers and enrichment of novel symbionts in the deep terrestrial subsurface.</title>
        <authorList>
            <person name="Probst A.J."/>
            <person name="Ladd B."/>
            <person name="Jarett J.K."/>
            <person name="Geller-Mcgrath D.E."/>
            <person name="Sieber C.M."/>
            <person name="Emerson J.B."/>
            <person name="Anantharaman K."/>
            <person name="Thomas B.C."/>
            <person name="Malmstrom R."/>
            <person name="Stieglmeier M."/>
            <person name="Klingl A."/>
            <person name="Woyke T."/>
            <person name="Ryan C.M."/>
            <person name="Banfield J.F."/>
        </authorList>
    </citation>
    <scope>NUCLEOTIDE SEQUENCE [LARGE SCALE GENOMIC DNA]</scope>
    <source>
        <strain evidence="5">CG23_combo_of_CG06-09_8_20_14_all_49_15</strain>
    </source>
</reference>
<evidence type="ECO:0000259" key="4">
    <source>
        <dbReference type="PROSITE" id="PS50893"/>
    </source>
</evidence>
<dbReference type="Pfam" id="PF00005">
    <property type="entry name" value="ABC_tran"/>
    <property type="match status" value="1"/>
</dbReference>
<accession>A0A2G9ZNW7</accession>
<name>A0A2G9ZNW7_9BACT</name>
<proteinExistence type="predicted"/>
<dbReference type="InterPro" id="IPR003593">
    <property type="entry name" value="AAA+_ATPase"/>
</dbReference>
<dbReference type="CDD" id="cd03255">
    <property type="entry name" value="ABC_MJ0796_LolCDE_FtsE"/>
    <property type="match status" value="1"/>
</dbReference>
<dbReference type="PANTHER" id="PTHR24220">
    <property type="entry name" value="IMPORT ATP-BINDING PROTEIN"/>
    <property type="match status" value="1"/>
</dbReference>
<evidence type="ECO:0000256" key="1">
    <source>
        <dbReference type="ARBA" id="ARBA00022448"/>
    </source>
</evidence>
<dbReference type="SMART" id="SM00382">
    <property type="entry name" value="AAA"/>
    <property type="match status" value="1"/>
</dbReference>
<dbReference type="InterPro" id="IPR017871">
    <property type="entry name" value="ABC_transporter-like_CS"/>
</dbReference>
<dbReference type="GO" id="GO:0005524">
    <property type="term" value="F:ATP binding"/>
    <property type="evidence" value="ECO:0007669"/>
    <property type="project" value="UniProtKB-KW"/>
</dbReference>
<dbReference type="InterPro" id="IPR027417">
    <property type="entry name" value="P-loop_NTPase"/>
</dbReference>
<dbReference type="SUPFAM" id="SSF52540">
    <property type="entry name" value="P-loop containing nucleoside triphosphate hydrolases"/>
    <property type="match status" value="1"/>
</dbReference>
<dbReference type="GO" id="GO:0016887">
    <property type="term" value="F:ATP hydrolysis activity"/>
    <property type="evidence" value="ECO:0007669"/>
    <property type="project" value="InterPro"/>
</dbReference>
<dbReference type="AlphaFoldDB" id="A0A2G9ZNW7"/>
<dbReference type="EMBL" id="PCSD01000025">
    <property type="protein sequence ID" value="PIP34018.1"/>
    <property type="molecule type" value="Genomic_DNA"/>
</dbReference>